<accession>A0A7X9QHT7</accession>
<gene>
    <name evidence="1" type="ORF">HHO37_07670</name>
</gene>
<dbReference type="GO" id="GO:0003700">
    <property type="term" value="F:DNA-binding transcription factor activity"/>
    <property type="evidence" value="ECO:0007669"/>
    <property type="project" value="InterPro"/>
</dbReference>
<dbReference type="Proteomes" id="UP000532121">
    <property type="component" value="Unassembled WGS sequence"/>
</dbReference>
<evidence type="ECO:0000313" key="1">
    <source>
        <dbReference type="EMBL" id="NMD49540.1"/>
    </source>
</evidence>
<name>A0A7X9QHT7_STRRT</name>
<proteinExistence type="predicted"/>
<comment type="caution">
    <text evidence="1">The sequence shown here is derived from an EMBL/GenBank/DDBJ whole genome shotgun (WGS) entry which is preliminary data.</text>
</comment>
<dbReference type="RefSeq" id="WP_003086868.1">
    <property type="nucleotide sequence ID" value="NZ_CP043405.1"/>
</dbReference>
<dbReference type="GO" id="GO:0006352">
    <property type="term" value="P:DNA-templated transcription initiation"/>
    <property type="evidence" value="ECO:0007669"/>
    <property type="project" value="InterPro"/>
</dbReference>
<sequence length="165" mass="20197">MEEDFEIAFNKVKPIIFKLQRYYFIKLWTREDWQQEGMLVLHQLLKEHPELSKDDAKLYVYFKTRFSNYIKDVLRQQESQKRRFNKMPYDEISEVAHCVSNAGMQLDEYVLFYDRLTAYKKELDENQKEQFERLVAGERFLGRQKMLKELKKKLSDFDDTSLREQ</sequence>
<dbReference type="SUPFAM" id="SSF88946">
    <property type="entry name" value="Sigma2 domain of RNA polymerase sigma factors"/>
    <property type="match status" value="1"/>
</dbReference>
<dbReference type="InterPro" id="IPR013325">
    <property type="entry name" value="RNA_pol_sigma_r2"/>
</dbReference>
<reference evidence="1 2" key="1">
    <citation type="submission" date="2020-04" db="EMBL/GenBank/DDBJ databases">
        <title>MicrobeNet Type strains.</title>
        <authorList>
            <person name="Nicholson A.C."/>
        </authorList>
    </citation>
    <scope>NUCLEOTIDE SEQUENCE [LARGE SCALE GENOMIC DNA]</scope>
    <source>
        <strain evidence="1 2">DSM 22768</strain>
    </source>
</reference>
<organism evidence="1 2">
    <name type="scientific">Streptococcus ratti</name>
    <dbReference type="NCBI Taxonomy" id="1341"/>
    <lineage>
        <taxon>Bacteria</taxon>
        <taxon>Bacillati</taxon>
        <taxon>Bacillota</taxon>
        <taxon>Bacilli</taxon>
        <taxon>Lactobacillales</taxon>
        <taxon>Streptococcaceae</taxon>
        <taxon>Streptococcus</taxon>
    </lineage>
</organism>
<evidence type="ECO:0000313" key="2">
    <source>
        <dbReference type="Proteomes" id="UP000532121"/>
    </source>
</evidence>
<protein>
    <submittedName>
        <fullName evidence="1">Sigma-70 family RNA polymerase sigma factor</fullName>
    </submittedName>
</protein>
<dbReference type="EMBL" id="JABASA010000015">
    <property type="protein sequence ID" value="NMD49540.1"/>
    <property type="molecule type" value="Genomic_DNA"/>
</dbReference>
<dbReference type="AlphaFoldDB" id="A0A7X9QHT7"/>